<dbReference type="InterPro" id="IPR006311">
    <property type="entry name" value="TAT_signal"/>
</dbReference>
<evidence type="ECO:0000313" key="2">
    <source>
        <dbReference type="Proteomes" id="UP000266441"/>
    </source>
</evidence>
<protein>
    <submittedName>
        <fullName evidence="1">Twin-arginine translocation signal domain-containing protein</fullName>
    </submittedName>
</protein>
<dbReference type="NCBIfam" id="TIGR01409">
    <property type="entry name" value="TAT_signal_seq"/>
    <property type="match status" value="1"/>
</dbReference>
<gene>
    <name evidence="1" type="ORF">D1164_00620</name>
</gene>
<dbReference type="Proteomes" id="UP000266441">
    <property type="component" value="Unassembled WGS sequence"/>
</dbReference>
<sequence>MTHRRKFIKQVAAAGIAGTVSPFAVFQKQQSPAVPGQGFNEEENSLYVGWAVADITPERPVALIGQLHKRISESVQDPLTATVLALETLDSQGGKEQAVMVSCDVIYIRAQTQKKLQNAVAKRLDGFEPAKLFLNATHTHTAPGFIDGEFYGLYDTSDNENIMKPSEFEAFFIERVADAVVSAWENRKPGGFSWGLGNAILGHNRRTVKSNGTARMYGVNDSDFAHYEGINDNRVQMLFFWDRNKELTGIVLNTVATAQVTDSTNYISADFYHEVRQTIRKKYGEDIFVFIQIGAAGDITPVSHEYTYKRAEVVMLKRKGISARQELANRVLQAVDEVMPVVRDNIDEKVVFKHTVAKVELPVKNPPSPPFYFTDSVKPAEFHVLRLGDIAMATNPFELFIDYGISIKAQSKAILTFLVQLSCQHSGYLPSERAAQGGGYSAERYLVGPEGGQKLVDETVKRINQMWD</sequence>
<accession>A0A399D746</accession>
<dbReference type="EMBL" id="QWET01000001">
    <property type="protein sequence ID" value="RIH66968.1"/>
    <property type="molecule type" value="Genomic_DNA"/>
</dbReference>
<comment type="caution">
    <text evidence="1">The sequence shown here is derived from an EMBL/GenBank/DDBJ whole genome shotgun (WGS) entry which is preliminary data.</text>
</comment>
<dbReference type="PROSITE" id="PS51318">
    <property type="entry name" value="TAT"/>
    <property type="match status" value="1"/>
</dbReference>
<reference evidence="1 2" key="1">
    <citation type="journal article" date="2015" name="Int. J. Syst. Evol. Microbiol.">
        <title>Mariniphaga sediminis sp. nov., isolated from coastal sediment.</title>
        <authorList>
            <person name="Wang F.Q."/>
            <person name="Shen Q.Y."/>
            <person name="Chen G.J."/>
            <person name="Du Z.J."/>
        </authorList>
    </citation>
    <scope>NUCLEOTIDE SEQUENCE [LARGE SCALE GENOMIC DNA]</scope>
    <source>
        <strain evidence="1 2">SY21</strain>
    </source>
</reference>
<dbReference type="RefSeq" id="WP_119347994.1">
    <property type="nucleotide sequence ID" value="NZ_QWET01000001.1"/>
</dbReference>
<evidence type="ECO:0000313" key="1">
    <source>
        <dbReference type="EMBL" id="RIH66968.1"/>
    </source>
</evidence>
<dbReference type="OrthoDB" id="622550at2"/>
<organism evidence="1 2">
    <name type="scientific">Mariniphaga sediminis</name>
    <dbReference type="NCBI Taxonomy" id="1628158"/>
    <lineage>
        <taxon>Bacteria</taxon>
        <taxon>Pseudomonadati</taxon>
        <taxon>Bacteroidota</taxon>
        <taxon>Bacteroidia</taxon>
        <taxon>Marinilabiliales</taxon>
        <taxon>Prolixibacteraceae</taxon>
        <taxon>Mariniphaga</taxon>
    </lineage>
</organism>
<dbReference type="AlphaFoldDB" id="A0A399D746"/>
<dbReference type="InterPro" id="IPR019546">
    <property type="entry name" value="TAT_signal_bac_arc"/>
</dbReference>
<name>A0A399D746_9BACT</name>
<proteinExistence type="predicted"/>
<keyword evidence="2" id="KW-1185">Reference proteome</keyword>